<reference evidence="2 3" key="1">
    <citation type="submission" date="2018-01" db="EMBL/GenBank/DDBJ databases">
        <title>Bacillus asahii Genome sequencing and assembly.</title>
        <authorList>
            <person name="Jiang H."/>
            <person name="Feng Y."/>
            <person name="Zhao F."/>
            <person name="Lin X."/>
        </authorList>
    </citation>
    <scope>NUCLEOTIDE SEQUENCE [LARGE SCALE GENOMIC DNA]</scope>
    <source>
        <strain evidence="2 3">OM18</strain>
    </source>
</reference>
<dbReference type="EMBL" id="CP026095">
    <property type="protein sequence ID" value="AZV41326.1"/>
    <property type="molecule type" value="Genomic_DNA"/>
</dbReference>
<keyword evidence="1" id="KW-1133">Transmembrane helix</keyword>
<name>A0A3Q9RK41_9BACI</name>
<evidence type="ECO:0000313" key="3">
    <source>
        <dbReference type="Proteomes" id="UP000283095"/>
    </source>
</evidence>
<proteinExistence type="predicted"/>
<evidence type="ECO:0000313" key="2">
    <source>
        <dbReference type="EMBL" id="AZV41326.1"/>
    </source>
</evidence>
<protein>
    <submittedName>
        <fullName evidence="2">Uncharacterized protein</fullName>
    </submittedName>
</protein>
<organism evidence="2 3">
    <name type="scientific">Peribacillus asahii</name>
    <dbReference type="NCBI Taxonomy" id="228899"/>
    <lineage>
        <taxon>Bacteria</taxon>
        <taxon>Bacillati</taxon>
        <taxon>Bacillota</taxon>
        <taxon>Bacilli</taxon>
        <taxon>Bacillales</taxon>
        <taxon>Bacillaceae</taxon>
        <taxon>Peribacillus</taxon>
    </lineage>
</organism>
<dbReference type="Proteomes" id="UP000283095">
    <property type="component" value="Chromosome"/>
</dbReference>
<keyword evidence="1" id="KW-0812">Transmembrane</keyword>
<dbReference type="AlphaFoldDB" id="A0A3Q9RK41"/>
<keyword evidence="1" id="KW-0472">Membrane</keyword>
<gene>
    <name evidence="2" type="ORF">BAOM_0694</name>
</gene>
<dbReference type="RefSeq" id="WP_182480692.1">
    <property type="nucleotide sequence ID" value="NZ_QWVS01000059.1"/>
</dbReference>
<sequence>MLHWIEERVPTFILAILSSLIPWGIYKLNQAFHQYADPPWKKDDESQ</sequence>
<feature type="transmembrane region" description="Helical" evidence="1">
    <location>
        <begin position="9"/>
        <end position="26"/>
    </location>
</feature>
<evidence type="ECO:0000256" key="1">
    <source>
        <dbReference type="SAM" id="Phobius"/>
    </source>
</evidence>
<accession>A0A3Q9RK41</accession>
<dbReference type="KEGG" id="pasa:BAOM_0694"/>